<dbReference type="Proteomes" id="UP000036513">
    <property type="component" value="Unassembled WGS sequence"/>
</dbReference>
<dbReference type="InterPro" id="IPR029060">
    <property type="entry name" value="PIN-like_dom_sf"/>
</dbReference>
<evidence type="ECO:0000313" key="1">
    <source>
        <dbReference type="EMBL" id="KMO83667.1"/>
    </source>
</evidence>
<accession>A0A0J6WPN7</accession>
<dbReference type="Gene3D" id="3.40.50.1010">
    <property type="entry name" value="5'-nuclease"/>
    <property type="match status" value="1"/>
</dbReference>
<comment type="caution">
    <text evidence="1">The sequence shown here is derived from an EMBL/GenBank/DDBJ whole genome shotgun (WGS) entry which is preliminary data.</text>
</comment>
<dbReference type="RefSeq" id="WP_048468571.1">
    <property type="nucleotide sequence ID" value="NZ_JYNL01000003.1"/>
</dbReference>
<dbReference type="STRING" id="37916.MCHLDSM_00319"/>
<sequence>MRDTRDPAVVEWLDNEPTELIWTTSVTVFEIGTGIELLTPSRRRKRLDATFAQLLSEDLDGRVQSFDLTAAMAAASTWPTPGTDLNAPDSLRMPTGPLITDISIVDNMATHSTTDTRGTHPRYVT</sequence>
<dbReference type="EMBL" id="JYNL01000003">
    <property type="protein sequence ID" value="KMO83667.1"/>
    <property type="molecule type" value="Genomic_DNA"/>
</dbReference>
<reference evidence="1 2" key="1">
    <citation type="journal article" date="2015" name="Genome Biol. Evol.">
        <title>Characterization of Three Mycobacterium spp. with Potential Use in Bioremediation by Genome Sequencing and Comparative Genomics.</title>
        <authorList>
            <person name="Das S."/>
            <person name="Pettersson B.M."/>
            <person name="Behra P.R."/>
            <person name="Ramesh M."/>
            <person name="Dasgupta S."/>
            <person name="Bhattacharya A."/>
            <person name="Kirsebom L.A."/>
        </authorList>
    </citation>
    <scope>NUCLEOTIDE SEQUENCE [LARGE SCALE GENOMIC DNA]</scope>
    <source>
        <strain evidence="1 2">DSM 43826</strain>
    </source>
</reference>
<keyword evidence="2" id="KW-1185">Reference proteome</keyword>
<dbReference type="SUPFAM" id="SSF88723">
    <property type="entry name" value="PIN domain-like"/>
    <property type="match status" value="1"/>
</dbReference>
<dbReference type="PATRIC" id="fig|37916.4.peg.352"/>
<gene>
    <name evidence="1" type="ORF">MCHLDSM_00319</name>
</gene>
<organism evidence="1 2">
    <name type="scientific">Mycolicibacterium chlorophenolicum</name>
    <dbReference type="NCBI Taxonomy" id="37916"/>
    <lineage>
        <taxon>Bacteria</taxon>
        <taxon>Bacillati</taxon>
        <taxon>Actinomycetota</taxon>
        <taxon>Actinomycetes</taxon>
        <taxon>Mycobacteriales</taxon>
        <taxon>Mycobacteriaceae</taxon>
        <taxon>Mycolicibacterium</taxon>
    </lineage>
</organism>
<protein>
    <submittedName>
        <fullName evidence="1">Uncharacterized protein</fullName>
    </submittedName>
</protein>
<evidence type="ECO:0000313" key="2">
    <source>
        <dbReference type="Proteomes" id="UP000036513"/>
    </source>
</evidence>
<name>A0A0J6WPN7_9MYCO</name>
<proteinExistence type="predicted"/>
<dbReference type="AlphaFoldDB" id="A0A0J6WPN7"/>